<dbReference type="OrthoDB" id="9881976at2"/>
<dbReference type="RefSeq" id="WP_067032843.1">
    <property type="nucleotide sequence ID" value="NZ_FLRA01000005.1"/>
</dbReference>
<protein>
    <submittedName>
        <fullName evidence="1">Uncharacterized protein</fullName>
    </submittedName>
</protein>
<proteinExistence type="predicted"/>
<evidence type="ECO:0000313" key="4">
    <source>
        <dbReference type="Proteomes" id="UP000092871"/>
    </source>
</evidence>
<sequence length="195" mass="22039">MGSFRHEIEKLFQVAKFALLPNKVACYGAIFIKHKGLIIMYRKLLIGLGATFSALTFAAQERPDLGRVVYNYEGCGSPISVSVMRVGEKSAKDFLVRISGVDTELNDQAMLYKAEDIDTASLKYRIVNKADGATQSMLYFDGSDRHTKLYIPGYAGLYTPEGKLPKDMNYELCFSHGSYDQHEFYRLYEVQNSKK</sequence>
<reference evidence="1 4" key="2">
    <citation type="submission" date="2016-06" db="EMBL/GenBank/DDBJ databases">
        <authorList>
            <person name="Kjaerup R.B."/>
            <person name="Dalgaard T.S."/>
            <person name="Juul-Madsen H.R."/>
        </authorList>
    </citation>
    <scope>NUCLEOTIDE SEQUENCE [LARGE SCALE GENOMIC DNA]</scope>
    <source>
        <strain evidence="1 4">CECT 5115</strain>
    </source>
</reference>
<evidence type="ECO:0000313" key="2">
    <source>
        <dbReference type="EMBL" id="SBT22135.1"/>
    </source>
</evidence>
<gene>
    <name evidence="1" type="ORF">MGA5115_01000</name>
    <name evidence="2" type="ORF">MGA5116_02748</name>
</gene>
<accession>A0A1C3JP10</accession>
<name>A0A1C3JP10_9GAMM</name>
<organism evidence="1 4">
    <name type="scientific">Marinomonas gallaica</name>
    <dbReference type="NCBI Taxonomy" id="1806667"/>
    <lineage>
        <taxon>Bacteria</taxon>
        <taxon>Pseudomonadati</taxon>
        <taxon>Pseudomonadota</taxon>
        <taxon>Gammaproteobacteria</taxon>
        <taxon>Oceanospirillales</taxon>
        <taxon>Oceanospirillaceae</taxon>
        <taxon>Marinomonas</taxon>
    </lineage>
</organism>
<dbReference type="Proteomes" id="UP000092840">
    <property type="component" value="Unassembled WGS sequence"/>
</dbReference>
<reference evidence="2 3" key="1">
    <citation type="submission" date="2016-06" db="EMBL/GenBank/DDBJ databases">
        <authorList>
            <person name="Rodrigo-Torres L."/>
            <person name="Arahal D.R."/>
        </authorList>
    </citation>
    <scope>NUCLEOTIDE SEQUENCE [LARGE SCALE GENOMIC DNA]</scope>
    <source>
        <strain evidence="2 3">CECT 5116</strain>
    </source>
</reference>
<dbReference type="Proteomes" id="UP000092871">
    <property type="component" value="Unassembled WGS sequence"/>
</dbReference>
<dbReference type="EMBL" id="FLRB01000015">
    <property type="protein sequence ID" value="SBT22135.1"/>
    <property type="molecule type" value="Genomic_DNA"/>
</dbReference>
<keyword evidence="3" id="KW-1185">Reference proteome</keyword>
<evidence type="ECO:0000313" key="3">
    <source>
        <dbReference type="Proteomes" id="UP000092840"/>
    </source>
</evidence>
<dbReference type="EMBL" id="FLRA01000005">
    <property type="protein sequence ID" value="SBT16914.1"/>
    <property type="molecule type" value="Genomic_DNA"/>
</dbReference>
<evidence type="ECO:0000313" key="1">
    <source>
        <dbReference type="EMBL" id="SBT16914.1"/>
    </source>
</evidence>
<dbReference type="AlphaFoldDB" id="A0A1C3JP10"/>